<keyword evidence="1" id="KW-0812">Transmembrane</keyword>
<evidence type="ECO:0008006" key="4">
    <source>
        <dbReference type="Google" id="ProtNLM"/>
    </source>
</evidence>
<keyword evidence="1" id="KW-0472">Membrane</keyword>
<feature type="transmembrane region" description="Helical" evidence="1">
    <location>
        <begin position="50"/>
        <end position="69"/>
    </location>
</feature>
<accession>A0A379MXB0</accession>
<gene>
    <name evidence="2" type="ORF">NCTC13291_00367</name>
</gene>
<evidence type="ECO:0000313" key="3">
    <source>
        <dbReference type="Proteomes" id="UP000254919"/>
    </source>
</evidence>
<dbReference type="EMBL" id="UGVN01000001">
    <property type="protein sequence ID" value="SUE37908.1"/>
    <property type="molecule type" value="Genomic_DNA"/>
</dbReference>
<organism evidence="2 3">
    <name type="scientific">Roseomonas mucosa</name>
    <dbReference type="NCBI Taxonomy" id="207340"/>
    <lineage>
        <taxon>Bacteria</taxon>
        <taxon>Pseudomonadati</taxon>
        <taxon>Pseudomonadota</taxon>
        <taxon>Alphaproteobacteria</taxon>
        <taxon>Acetobacterales</taxon>
        <taxon>Roseomonadaceae</taxon>
        <taxon>Roseomonas</taxon>
    </lineage>
</organism>
<dbReference type="AlphaFoldDB" id="A0A379MXB0"/>
<dbReference type="GeneID" id="99635390"/>
<feature type="transmembrane region" description="Helical" evidence="1">
    <location>
        <begin position="101"/>
        <end position="131"/>
    </location>
</feature>
<dbReference type="Proteomes" id="UP000254919">
    <property type="component" value="Unassembled WGS sequence"/>
</dbReference>
<reference evidence="2 3" key="1">
    <citation type="submission" date="2018-06" db="EMBL/GenBank/DDBJ databases">
        <authorList>
            <consortium name="Pathogen Informatics"/>
            <person name="Doyle S."/>
        </authorList>
    </citation>
    <scope>NUCLEOTIDE SEQUENCE [LARGE SCALE GENOMIC DNA]</scope>
    <source>
        <strain evidence="2 3">NCTC13291</strain>
    </source>
</reference>
<keyword evidence="1" id="KW-1133">Transmembrane helix</keyword>
<feature type="transmembrane region" description="Helical" evidence="1">
    <location>
        <begin position="349"/>
        <end position="368"/>
    </location>
</feature>
<evidence type="ECO:0000313" key="2">
    <source>
        <dbReference type="EMBL" id="SUE37908.1"/>
    </source>
</evidence>
<feature type="transmembrane region" description="Helical" evidence="1">
    <location>
        <begin position="318"/>
        <end position="337"/>
    </location>
</feature>
<name>A0A379MXB0_9PROT</name>
<evidence type="ECO:0000256" key="1">
    <source>
        <dbReference type="SAM" id="Phobius"/>
    </source>
</evidence>
<proteinExistence type="predicted"/>
<feature type="transmembrane region" description="Helical" evidence="1">
    <location>
        <begin position="21"/>
        <end position="38"/>
    </location>
</feature>
<sequence>MIWDKPWIYGPLLHLFHQRQSLWPPLLAQGLMLSWLLWLTARALGLATPARHLLLAATLALLTSAPWAAALLMPDILTPAALLALFLLGFARPTLSRGEALALLLLATLAIAAHLSNLLLAAALAALTLLLRRRPRPALRVATPLLAACALLLLTNAIGHGRWSLSPYGSTFLLARLVANGPAARTIAAECPGRGWYLCAWAGHLPTDSDVFLWEPDSPVNSDADGRPRFLGGVLLVSEAREIIAETLRREPLAVLRNALRDTARQLVTNGIGDTLPRGAVGEGLALRIASGFPPAELHRFESSAQMRGLLPQRAAPFLPLQAPALLLAALGLPILLWRHRHDPRRRALALCVLLGLAANAFATGALSKPHQRYGARIAWLLPAAALLLAQPRRDTIPPQRPGT</sequence>
<feature type="transmembrane region" description="Helical" evidence="1">
    <location>
        <begin position="76"/>
        <end position="95"/>
    </location>
</feature>
<protein>
    <recommendedName>
        <fullName evidence="4">Glycosyltransferase RgtA/B/C/D-like domain-containing protein</fullName>
    </recommendedName>
</protein>
<dbReference type="RefSeq" id="WP_019463019.1">
    <property type="nucleotide sequence ID" value="NZ_AP031462.1"/>
</dbReference>